<evidence type="ECO:0000313" key="4">
    <source>
        <dbReference type="Proteomes" id="UP000586827"/>
    </source>
</evidence>
<dbReference type="RefSeq" id="WP_067516404.1">
    <property type="nucleotide sequence ID" value="NZ_JABELX010000012.1"/>
</dbReference>
<accession>A0A849C590</accession>
<protein>
    <recommendedName>
        <fullName evidence="5">LppU protein</fullName>
    </recommendedName>
</protein>
<reference evidence="3 4" key="1">
    <citation type="submission" date="2020-05" db="EMBL/GenBank/DDBJ databases">
        <title>MicrobeNet Type strains.</title>
        <authorList>
            <person name="Nicholson A.C."/>
        </authorList>
    </citation>
    <scope>NUCLEOTIDE SEQUENCE [LARGE SCALE GENOMIC DNA]</scope>
    <source>
        <strain evidence="3 4">JCM 3224</strain>
    </source>
</reference>
<feature type="region of interest" description="Disordered" evidence="1">
    <location>
        <begin position="37"/>
        <end position="69"/>
    </location>
</feature>
<dbReference type="PROSITE" id="PS51257">
    <property type="entry name" value="PROKAR_LIPOPROTEIN"/>
    <property type="match status" value="1"/>
</dbReference>
<sequence>MSRQSFSLRVAVSAFAAAAALVVTGCGATVTGTALAADGDGPTSSSSTTTKSAPTTTKPAPTTVNKGGSTDFQASIGDCVKLGGTTENATIEAATCGSESSNYKVVGKARTNDQCPTDVDQAYYETLNDIETGALCLDIDWVIGDCLELGGEDPARISCDSTATTEGVKVLAIEKNTTSVDSCSLGDQGYVYDERRFVVCVTSL</sequence>
<proteinExistence type="predicted"/>
<evidence type="ECO:0008006" key="5">
    <source>
        <dbReference type="Google" id="ProtNLM"/>
    </source>
</evidence>
<name>A0A849C590_9NOCA</name>
<feature type="compositionally biased region" description="Low complexity" evidence="1">
    <location>
        <begin position="37"/>
        <end position="63"/>
    </location>
</feature>
<dbReference type="Proteomes" id="UP000586827">
    <property type="component" value="Unassembled WGS sequence"/>
</dbReference>
<feature type="signal peptide" evidence="2">
    <location>
        <begin position="1"/>
        <end position="36"/>
    </location>
</feature>
<organism evidence="3 4">
    <name type="scientific">Nocardia uniformis</name>
    <dbReference type="NCBI Taxonomy" id="53432"/>
    <lineage>
        <taxon>Bacteria</taxon>
        <taxon>Bacillati</taxon>
        <taxon>Actinomycetota</taxon>
        <taxon>Actinomycetes</taxon>
        <taxon>Mycobacteriales</taxon>
        <taxon>Nocardiaceae</taxon>
        <taxon>Nocardia</taxon>
    </lineage>
</organism>
<keyword evidence="4" id="KW-1185">Reference proteome</keyword>
<dbReference type="EMBL" id="JABELX010000012">
    <property type="protein sequence ID" value="NNH73893.1"/>
    <property type="molecule type" value="Genomic_DNA"/>
</dbReference>
<evidence type="ECO:0000313" key="3">
    <source>
        <dbReference type="EMBL" id="NNH73893.1"/>
    </source>
</evidence>
<dbReference type="AlphaFoldDB" id="A0A849C590"/>
<keyword evidence="2" id="KW-0732">Signal</keyword>
<gene>
    <name evidence="3" type="ORF">HLB23_29245</name>
</gene>
<feature type="chain" id="PRO_5032315338" description="LppU protein" evidence="2">
    <location>
        <begin position="37"/>
        <end position="204"/>
    </location>
</feature>
<evidence type="ECO:0000256" key="2">
    <source>
        <dbReference type="SAM" id="SignalP"/>
    </source>
</evidence>
<comment type="caution">
    <text evidence="3">The sequence shown here is derived from an EMBL/GenBank/DDBJ whole genome shotgun (WGS) entry which is preliminary data.</text>
</comment>
<evidence type="ECO:0000256" key="1">
    <source>
        <dbReference type="SAM" id="MobiDB-lite"/>
    </source>
</evidence>